<protein>
    <submittedName>
        <fullName evidence="1">Uncharacterized protein</fullName>
    </submittedName>
</protein>
<dbReference type="RefSeq" id="WP_245812797.1">
    <property type="nucleotide sequence ID" value="NZ_FQWL01000002.1"/>
</dbReference>
<dbReference type="EMBL" id="FQWL01000002">
    <property type="protein sequence ID" value="SHG52126.1"/>
    <property type="molecule type" value="Genomic_DNA"/>
</dbReference>
<dbReference type="STRING" id="570519.SAMN04488116_1583"/>
<name>A0A1M5KH04_9FLAO</name>
<sequence>MKQIAAYGFVLLYLLAMTRPVIPLAEYIIYEDYIAEFLCVNKDKTELQCNGKCYLMQRLSEQNEEKKQNLPKILLEEYPIGFVYLASLSTKRQNLISNQKHFCYHNHYTYLFTSYSFHPPSQVS</sequence>
<reference evidence="2" key="1">
    <citation type="submission" date="2016-11" db="EMBL/GenBank/DDBJ databases">
        <authorList>
            <person name="Varghese N."/>
            <person name="Submissions S."/>
        </authorList>
    </citation>
    <scope>NUCLEOTIDE SEQUENCE [LARGE SCALE GENOMIC DNA]</scope>
    <source>
        <strain evidence="2">DSM 22638</strain>
    </source>
</reference>
<proteinExistence type="predicted"/>
<evidence type="ECO:0000313" key="1">
    <source>
        <dbReference type="EMBL" id="SHG52126.1"/>
    </source>
</evidence>
<dbReference type="AlphaFoldDB" id="A0A1M5KH04"/>
<gene>
    <name evidence="1" type="ORF">SAMN04488116_1583</name>
</gene>
<keyword evidence="2" id="KW-1185">Reference proteome</keyword>
<accession>A0A1M5KH04</accession>
<dbReference type="Proteomes" id="UP000184532">
    <property type="component" value="Unassembled WGS sequence"/>
</dbReference>
<evidence type="ECO:0000313" key="2">
    <source>
        <dbReference type="Proteomes" id="UP000184532"/>
    </source>
</evidence>
<organism evidence="1 2">
    <name type="scientific">Flagellimonas flava</name>
    <dbReference type="NCBI Taxonomy" id="570519"/>
    <lineage>
        <taxon>Bacteria</taxon>
        <taxon>Pseudomonadati</taxon>
        <taxon>Bacteroidota</taxon>
        <taxon>Flavobacteriia</taxon>
        <taxon>Flavobacteriales</taxon>
        <taxon>Flavobacteriaceae</taxon>
        <taxon>Flagellimonas</taxon>
    </lineage>
</organism>